<dbReference type="Gene3D" id="1.10.10.10">
    <property type="entry name" value="Winged helix-like DNA-binding domain superfamily/Winged helix DNA-binding domain"/>
    <property type="match status" value="2"/>
</dbReference>
<dbReference type="Proteomes" id="UP000388235">
    <property type="component" value="Chromosome"/>
</dbReference>
<evidence type="ECO:0000259" key="5">
    <source>
        <dbReference type="Pfam" id="PF02631"/>
    </source>
</evidence>
<name>A0A5Q2QEC4_9GAMM</name>
<dbReference type="PANTHER" id="PTHR33602:SF1">
    <property type="entry name" value="REGULATORY PROTEIN RECX FAMILY PROTEIN"/>
    <property type="match status" value="1"/>
</dbReference>
<keyword evidence="8" id="KW-1185">Reference proteome</keyword>
<comment type="similarity">
    <text evidence="2">Belongs to the RecX family.</text>
</comment>
<proteinExistence type="inferred from homology"/>
<evidence type="ECO:0000256" key="2">
    <source>
        <dbReference type="ARBA" id="ARBA00009695"/>
    </source>
</evidence>
<protein>
    <recommendedName>
        <fullName evidence="3">Regulatory protein RecX</fullName>
    </recommendedName>
</protein>
<keyword evidence="4" id="KW-0963">Cytoplasm</keyword>
<dbReference type="InterPro" id="IPR053924">
    <property type="entry name" value="RecX_HTH_2nd"/>
</dbReference>
<dbReference type="KEGG" id="llp:GH975_08920"/>
<evidence type="ECO:0000256" key="1">
    <source>
        <dbReference type="ARBA" id="ARBA00004496"/>
    </source>
</evidence>
<dbReference type="InterPro" id="IPR036388">
    <property type="entry name" value="WH-like_DNA-bd_sf"/>
</dbReference>
<organism evidence="7 8">
    <name type="scientific">Litorivicinus lipolyticus</name>
    <dbReference type="NCBI Taxonomy" id="418701"/>
    <lineage>
        <taxon>Bacteria</taxon>
        <taxon>Pseudomonadati</taxon>
        <taxon>Pseudomonadota</taxon>
        <taxon>Gammaproteobacteria</taxon>
        <taxon>Oceanospirillales</taxon>
        <taxon>Litorivicinaceae</taxon>
        <taxon>Litorivicinus</taxon>
    </lineage>
</organism>
<comment type="subcellular location">
    <subcellularLocation>
        <location evidence="1">Cytoplasm</location>
    </subcellularLocation>
</comment>
<dbReference type="InterPro" id="IPR003783">
    <property type="entry name" value="Regulatory_RecX"/>
</dbReference>
<gene>
    <name evidence="7" type="ORF">GH975_08920</name>
</gene>
<evidence type="ECO:0000256" key="4">
    <source>
        <dbReference type="ARBA" id="ARBA00022490"/>
    </source>
</evidence>
<evidence type="ECO:0000259" key="6">
    <source>
        <dbReference type="Pfam" id="PF21981"/>
    </source>
</evidence>
<dbReference type="Pfam" id="PF21981">
    <property type="entry name" value="RecX_HTH3"/>
    <property type="match status" value="1"/>
</dbReference>
<evidence type="ECO:0000313" key="7">
    <source>
        <dbReference type="EMBL" id="QGG80682.1"/>
    </source>
</evidence>
<sequence>MKAPPRDRMMGWLARREYGFDELVERGMRDLELTRPQSEAVVQRLTDDGLQCDQRFVESLIRSRVRKGQGPLKIRADLQSKGISDPVIRDALDAADVDWFELARHRLERKFGHQPVDDEPKEQARRLRFLAALGYPQSMAYALIKD</sequence>
<feature type="domain" description="RecX second three-helical" evidence="5">
    <location>
        <begin position="53"/>
        <end position="92"/>
    </location>
</feature>
<dbReference type="AlphaFoldDB" id="A0A5Q2QEC4"/>
<dbReference type="PANTHER" id="PTHR33602">
    <property type="entry name" value="REGULATORY PROTEIN RECX FAMILY PROTEIN"/>
    <property type="match status" value="1"/>
</dbReference>
<accession>A0A5Q2QEC4</accession>
<reference evidence="7 8" key="1">
    <citation type="submission" date="2019-11" db="EMBL/GenBank/DDBJ databases">
        <authorList>
            <person name="Khan S.A."/>
            <person name="Jeon C.O."/>
            <person name="Chun B.H."/>
        </authorList>
    </citation>
    <scope>NUCLEOTIDE SEQUENCE [LARGE SCALE GENOMIC DNA]</scope>
    <source>
        <strain evidence="7 8">IMCC 1097</strain>
    </source>
</reference>
<dbReference type="RefSeq" id="WP_153714186.1">
    <property type="nucleotide sequence ID" value="NZ_CP045871.1"/>
</dbReference>
<dbReference type="OrthoDB" id="7066780at2"/>
<evidence type="ECO:0000256" key="3">
    <source>
        <dbReference type="ARBA" id="ARBA00018111"/>
    </source>
</evidence>
<dbReference type="GO" id="GO:0005737">
    <property type="term" value="C:cytoplasm"/>
    <property type="evidence" value="ECO:0007669"/>
    <property type="project" value="UniProtKB-SubCell"/>
</dbReference>
<dbReference type="EMBL" id="CP045871">
    <property type="protein sequence ID" value="QGG80682.1"/>
    <property type="molecule type" value="Genomic_DNA"/>
</dbReference>
<dbReference type="GO" id="GO:0006282">
    <property type="term" value="P:regulation of DNA repair"/>
    <property type="evidence" value="ECO:0007669"/>
    <property type="project" value="InterPro"/>
</dbReference>
<evidence type="ECO:0000313" key="8">
    <source>
        <dbReference type="Proteomes" id="UP000388235"/>
    </source>
</evidence>
<dbReference type="Pfam" id="PF02631">
    <property type="entry name" value="RecX_HTH2"/>
    <property type="match status" value="1"/>
</dbReference>
<feature type="domain" description="RecX third three-helical" evidence="6">
    <location>
        <begin position="97"/>
        <end position="142"/>
    </location>
</feature>
<dbReference type="InterPro" id="IPR053925">
    <property type="entry name" value="RecX_HTH_3rd"/>
</dbReference>